<name>A0A6A3I8B7_9STRA</name>
<dbReference type="OrthoDB" id="10270844at2759"/>
<evidence type="ECO:0000256" key="1">
    <source>
        <dbReference type="SAM" id="SignalP"/>
    </source>
</evidence>
<dbReference type="EMBL" id="QXFT01002367">
    <property type="protein sequence ID" value="KAE9299412.1"/>
    <property type="molecule type" value="Genomic_DNA"/>
</dbReference>
<dbReference type="EMBL" id="QXFV01002743">
    <property type="protein sequence ID" value="KAE8983898.1"/>
    <property type="molecule type" value="Genomic_DNA"/>
</dbReference>
<dbReference type="EMBL" id="QXFU01003094">
    <property type="protein sequence ID" value="KAE8978411.1"/>
    <property type="molecule type" value="Genomic_DNA"/>
</dbReference>
<reference evidence="5 7" key="1">
    <citation type="submission" date="2018-09" db="EMBL/GenBank/DDBJ databases">
        <title>Genomic investigation of the strawberry pathogen Phytophthora fragariae indicates pathogenicity is determined by transcriptional variation in three key races.</title>
        <authorList>
            <person name="Adams T.M."/>
            <person name="Armitage A.D."/>
            <person name="Sobczyk M.K."/>
            <person name="Bates H.J."/>
            <person name="Dunwell J.M."/>
            <person name="Nellist C.F."/>
            <person name="Harrison R.J."/>
        </authorList>
    </citation>
    <scope>NUCLEOTIDE SEQUENCE [LARGE SCALE GENOMIC DNA]</scope>
    <source>
        <strain evidence="3 5">SCRP249</strain>
        <strain evidence="2 7">SCRP324</strain>
        <strain evidence="4 6">SCRP333</strain>
    </source>
</reference>
<dbReference type="Proteomes" id="UP000434957">
    <property type="component" value="Unassembled WGS sequence"/>
</dbReference>
<keyword evidence="1" id="KW-0732">Signal</keyword>
<accession>A0A6A3I8B7</accession>
<organism evidence="2 7">
    <name type="scientific">Phytophthora rubi</name>
    <dbReference type="NCBI Taxonomy" id="129364"/>
    <lineage>
        <taxon>Eukaryota</taxon>
        <taxon>Sar</taxon>
        <taxon>Stramenopiles</taxon>
        <taxon>Oomycota</taxon>
        <taxon>Peronosporomycetes</taxon>
        <taxon>Peronosporales</taxon>
        <taxon>Peronosporaceae</taxon>
        <taxon>Phytophthora</taxon>
    </lineage>
</organism>
<evidence type="ECO:0000313" key="7">
    <source>
        <dbReference type="Proteomes" id="UP000435112"/>
    </source>
</evidence>
<comment type="caution">
    <text evidence="2">The sequence shown here is derived from an EMBL/GenBank/DDBJ whole genome shotgun (WGS) entry which is preliminary data.</text>
</comment>
<gene>
    <name evidence="3" type="ORF">PR001_g23324</name>
    <name evidence="2" type="ORF">PR002_g24726</name>
    <name evidence="4" type="ORF">PR003_g23006</name>
</gene>
<protein>
    <submittedName>
        <fullName evidence="2">Uncharacterized protein</fullName>
    </submittedName>
</protein>
<dbReference type="Proteomes" id="UP000429607">
    <property type="component" value="Unassembled WGS sequence"/>
</dbReference>
<evidence type="ECO:0000313" key="2">
    <source>
        <dbReference type="EMBL" id="KAE8978411.1"/>
    </source>
</evidence>
<evidence type="ECO:0000313" key="5">
    <source>
        <dbReference type="Proteomes" id="UP000429607"/>
    </source>
</evidence>
<feature type="signal peptide" evidence="1">
    <location>
        <begin position="1"/>
        <end position="17"/>
    </location>
</feature>
<feature type="chain" id="PRO_5036164305" evidence="1">
    <location>
        <begin position="18"/>
        <end position="65"/>
    </location>
</feature>
<keyword evidence="6" id="KW-1185">Reference proteome</keyword>
<evidence type="ECO:0000313" key="4">
    <source>
        <dbReference type="EMBL" id="KAE9299412.1"/>
    </source>
</evidence>
<dbReference type="AlphaFoldDB" id="A0A6A3I8B7"/>
<sequence length="65" mass="6660">MTLLLVGTLTACRQAGGQTCEAPVANASSGQRLKAIANSTYRPIPGTGIYVSWHGLAAAPDFRAG</sequence>
<evidence type="ECO:0000313" key="6">
    <source>
        <dbReference type="Proteomes" id="UP000434957"/>
    </source>
</evidence>
<evidence type="ECO:0000313" key="3">
    <source>
        <dbReference type="EMBL" id="KAE8983898.1"/>
    </source>
</evidence>
<dbReference type="Proteomes" id="UP000435112">
    <property type="component" value="Unassembled WGS sequence"/>
</dbReference>
<proteinExistence type="predicted"/>